<gene>
    <name evidence="4" type="primary">fbp</name>
    <name evidence="5" type="ORF">SAMN05444001_10415</name>
</gene>
<keyword evidence="2 4" id="KW-0464">Manganese</keyword>
<dbReference type="InterPro" id="IPR029052">
    <property type="entry name" value="Metallo-depent_PP-like"/>
</dbReference>
<evidence type="ECO:0000256" key="4">
    <source>
        <dbReference type="HAMAP-Rule" id="MF_01854"/>
    </source>
</evidence>
<reference evidence="5 6" key="1">
    <citation type="submission" date="2016-10" db="EMBL/GenBank/DDBJ databases">
        <authorList>
            <person name="Varghese N."/>
            <person name="Submissions S."/>
        </authorList>
    </citation>
    <scope>NUCLEOTIDE SEQUENCE [LARGE SCALE GENOMIC DNA]</scope>
    <source>
        <strain evidence="5 6">DSM 29073</strain>
    </source>
</reference>
<dbReference type="Proteomes" id="UP000236725">
    <property type="component" value="Unassembled WGS sequence"/>
</dbReference>
<comment type="caution">
    <text evidence="5">The sequence shown here is derived from an EMBL/GenBank/DDBJ whole genome shotgun (WGS) entry which is preliminary data.</text>
</comment>
<dbReference type="EMBL" id="FNVS01000004">
    <property type="protein sequence ID" value="SEF64436.1"/>
    <property type="molecule type" value="Genomic_DNA"/>
</dbReference>
<dbReference type="GO" id="GO:0042132">
    <property type="term" value="F:fructose 1,6-bisphosphate 1-phosphatase activity"/>
    <property type="evidence" value="ECO:0007669"/>
    <property type="project" value="UniProtKB-UniRule"/>
</dbReference>
<comment type="pathway">
    <text evidence="4">Carbohydrate biosynthesis; gluconeogenesis.</text>
</comment>
<dbReference type="SUPFAM" id="SSF56300">
    <property type="entry name" value="Metallo-dependent phosphatases"/>
    <property type="match status" value="1"/>
</dbReference>
<protein>
    <recommendedName>
        <fullName evidence="4">Fructose-1,6-bisphosphatase class 3</fullName>
        <shortName evidence="4">FBPase class 3</shortName>
        <ecNumber evidence="4">3.1.3.11</ecNumber>
    </recommendedName>
    <alternativeName>
        <fullName evidence="4">D-fructose-1,6-bisphosphate 1-phosphohydrolase class 3</fullName>
    </alternativeName>
</protein>
<comment type="cofactor">
    <cofactor evidence="4">
        <name>Mn(2+)</name>
        <dbReference type="ChEBI" id="CHEBI:29035"/>
    </cofactor>
</comment>
<comment type="catalytic activity">
    <reaction evidence="4">
        <text>beta-D-fructose 1,6-bisphosphate + H2O = beta-D-fructose 6-phosphate + phosphate</text>
        <dbReference type="Rhea" id="RHEA:11064"/>
        <dbReference type="ChEBI" id="CHEBI:15377"/>
        <dbReference type="ChEBI" id="CHEBI:32966"/>
        <dbReference type="ChEBI" id="CHEBI:43474"/>
        <dbReference type="ChEBI" id="CHEBI:57634"/>
        <dbReference type="EC" id="3.1.3.11"/>
    </reaction>
</comment>
<keyword evidence="1 4" id="KW-0378">Hydrolase</keyword>
<dbReference type="PIRSF" id="PIRSF000906">
    <property type="entry name" value="FBPtase_Bacill"/>
    <property type="match status" value="1"/>
</dbReference>
<name>A0A8G2BUX9_9BACT</name>
<dbReference type="InterPro" id="IPR009164">
    <property type="entry name" value="FBPtase_class3"/>
</dbReference>
<dbReference type="Pfam" id="PF06874">
    <property type="entry name" value="FBPase_2"/>
    <property type="match status" value="1"/>
</dbReference>
<dbReference type="GO" id="GO:0006094">
    <property type="term" value="P:gluconeogenesis"/>
    <property type="evidence" value="ECO:0007669"/>
    <property type="project" value="UniProtKB-UniRule"/>
</dbReference>
<keyword evidence="3 4" id="KW-0119">Carbohydrate metabolism</keyword>
<accession>A0A8G2BUX9</accession>
<dbReference type="AlphaFoldDB" id="A0A8G2BUX9"/>
<sequence>MLFFISKPISLLKITRYIEMDKEITPEVVLGDLRYLQLLSRSFPNVAEASTEIINLEAILNLPKGTEHFLTDIHGEHQAFNHVLKNASGAVKRKVNEIFSNTLRDYEKKELCSLIYYPEEKLELIKSKETDLDDWYLITLNQLVKVCRNVSSKYTRSKVRKALPREFSYIIQELLHESSTEPNKSAYIDKIISTIISTGRANDFIVAMCNLIQRLTIDLLHIVGDIYDRGPGAHIIMDTLCDYHNFDIQWGNHDILWMGAAAGNLGSIANVIRMSLRYGNLATLEDGYGINLLPLATFAMEVYGDDPCKLFVPRTKFSDNVFDEKTIRLISQMHKAITIIQFKLEGEIIRRRPEFEMDDRMLLHKIDLSRGTVHLNGKDYELKDKNWPTIDPKDPYALSVDEEDLIRRIHHSFQSSEKLKKHMRCFFTHGSMYQVCNSNLLFHASVPLNEDGTLKEVRVDGKIYKGKLLLDKVDQLIRTAYFDSEDTPEKQFAMDYIWYLWCGKDSPLFDKGQMATFERCFVEDKEIQKEEKGAYYVLRKEEKICDMLLDEFGVTGQHRHIINGHVPVRSIQGENPIKANGKMLVIDGGFSKAYHPETGIAGYTLVYHSRGFQLVQHEPFESTAKAIEEGLDIKSTTIVVELSSHRQMVRDTDKGMELQKQICDLTKLLYAYRNGFIKERERIGRRS</sequence>
<proteinExistence type="inferred from homology"/>
<dbReference type="UniPathway" id="UPA00138"/>
<keyword evidence="6" id="KW-1185">Reference proteome</keyword>
<dbReference type="EC" id="3.1.3.11" evidence="4"/>
<evidence type="ECO:0000256" key="2">
    <source>
        <dbReference type="ARBA" id="ARBA00023211"/>
    </source>
</evidence>
<dbReference type="Gene3D" id="3.60.21.10">
    <property type="match status" value="1"/>
</dbReference>
<organism evidence="5 6">
    <name type="scientific">Parabacteroides chinchillae</name>
    <dbReference type="NCBI Taxonomy" id="871327"/>
    <lineage>
        <taxon>Bacteria</taxon>
        <taxon>Pseudomonadati</taxon>
        <taxon>Bacteroidota</taxon>
        <taxon>Bacteroidia</taxon>
        <taxon>Bacteroidales</taxon>
        <taxon>Tannerellaceae</taxon>
        <taxon>Parabacteroides</taxon>
    </lineage>
</organism>
<evidence type="ECO:0000256" key="1">
    <source>
        <dbReference type="ARBA" id="ARBA00022801"/>
    </source>
</evidence>
<comment type="similarity">
    <text evidence="4">Belongs to the FBPase class 3 family.</text>
</comment>
<evidence type="ECO:0000256" key="3">
    <source>
        <dbReference type="ARBA" id="ARBA00023277"/>
    </source>
</evidence>
<evidence type="ECO:0000313" key="5">
    <source>
        <dbReference type="EMBL" id="SEF64436.1"/>
    </source>
</evidence>
<evidence type="ECO:0000313" key="6">
    <source>
        <dbReference type="Proteomes" id="UP000236725"/>
    </source>
</evidence>
<dbReference type="HAMAP" id="MF_01854">
    <property type="entry name" value="FBPase_class3"/>
    <property type="match status" value="1"/>
</dbReference>